<organism evidence="1 2">
    <name type="scientific">Staphylococcus aureus</name>
    <dbReference type="NCBI Taxonomy" id="1280"/>
    <lineage>
        <taxon>Bacteria</taxon>
        <taxon>Bacillati</taxon>
        <taxon>Bacillota</taxon>
        <taxon>Bacilli</taxon>
        <taxon>Bacillales</taxon>
        <taxon>Staphylococcaceae</taxon>
        <taxon>Staphylococcus</taxon>
    </lineage>
</organism>
<protein>
    <submittedName>
        <fullName evidence="1">Transposase</fullName>
    </submittedName>
</protein>
<gene>
    <name evidence="1" type="ORF">NCTC5664_01501</name>
</gene>
<sequence>MNNVILNTFDFKDKNIIFDGKLEKIEYKGESVSFITQN</sequence>
<accession>A0A380DRI4</accession>
<evidence type="ECO:0000313" key="1">
    <source>
        <dbReference type="EMBL" id="SUK45922.1"/>
    </source>
</evidence>
<reference evidence="1 2" key="1">
    <citation type="submission" date="2018-06" db="EMBL/GenBank/DDBJ databases">
        <authorList>
            <consortium name="Pathogen Informatics"/>
            <person name="Doyle S."/>
        </authorList>
    </citation>
    <scope>NUCLEOTIDE SEQUENCE [LARGE SCALE GENOMIC DNA]</scope>
    <source>
        <strain evidence="1 2">NCTC5664</strain>
    </source>
</reference>
<proteinExistence type="predicted"/>
<name>A0A380DRI4_STAAU</name>
<dbReference type="EMBL" id="UHAQ01000002">
    <property type="protein sequence ID" value="SUK45922.1"/>
    <property type="molecule type" value="Genomic_DNA"/>
</dbReference>
<evidence type="ECO:0000313" key="2">
    <source>
        <dbReference type="Proteomes" id="UP000254502"/>
    </source>
</evidence>
<dbReference type="Proteomes" id="UP000254502">
    <property type="component" value="Unassembled WGS sequence"/>
</dbReference>
<dbReference type="AlphaFoldDB" id="A0A380DRI4"/>